<evidence type="ECO:0000313" key="4">
    <source>
        <dbReference type="Proteomes" id="UP001620597"/>
    </source>
</evidence>
<accession>A0ABW8NJQ0</accession>
<dbReference type="InterPro" id="IPR051321">
    <property type="entry name" value="PHA/PHB_synthase"/>
</dbReference>
<dbReference type="NCBIfam" id="TIGR01849">
    <property type="entry name" value="PHB_depoly_PhaZ"/>
    <property type="match status" value="1"/>
</dbReference>
<keyword evidence="4" id="KW-1185">Reference proteome</keyword>
<feature type="region of interest" description="Disordered" evidence="1">
    <location>
        <begin position="426"/>
        <end position="479"/>
    </location>
</feature>
<reference evidence="3 4" key="1">
    <citation type="submission" date="2024-03" db="EMBL/GenBank/DDBJ databases">
        <title>High-quality draft genome sequence of Oceanobacter sp. wDCs-4.</title>
        <authorList>
            <person name="Dong C."/>
        </authorList>
    </citation>
    <scope>NUCLEOTIDE SEQUENCE [LARGE SCALE GENOMIC DNA]</scope>
    <source>
        <strain evidence="4">wDCs-4</strain>
    </source>
</reference>
<feature type="compositionally biased region" description="Low complexity" evidence="1">
    <location>
        <begin position="426"/>
        <end position="454"/>
    </location>
</feature>
<dbReference type="Pfam" id="PF06850">
    <property type="entry name" value="PHB_depo_C"/>
    <property type="match status" value="1"/>
</dbReference>
<dbReference type="PIRSF" id="PIRSF020818">
    <property type="entry name" value="PHB_depoly_PhaZ"/>
    <property type="match status" value="1"/>
</dbReference>
<dbReference type="InterPro" id="IPR009656">
    <property type="entry name" value="PHB_depo_C"/>
</dbReference>
<dbReference type="Proteomes" id="UP001620597">
    <property type="component" value="Unassembled WGS sequence"/>
</dbReference>
<dbReference type="InterPro" id="IPR029058">
    <property type="entry name" value="AB_hydrolase_fold"/>
</dbReference>
<organism evidence="3 4">
    <name type="scientific">Oceanobacter antarcticus</name>
    <dbReference type="NCBI Taxonomy" id="3133425"/>
    <lineage>
        <taxon>Bacteria</taxon>
        <taxon>Pseudomonadati</taxon>
        <taxon>Pseudomonadota</taxon>
        <taxon>Gammaproteobacteria</taxon>
        <taxon>Oceanospirillales</taxon>
        <taxon>Oceanospirillaceae</taxon>
        <taxon>Oceanobacter</taxon>
    </lineage>
</organism>
<comment type="caution">
    <text evidence="3">The sequence shown here is derived from an EMBL/GenBank/DDBJ whole genome shotgun (WGS) entry which is preliminary data.</text>
</comment>
<name>A0ABW8NJQ0_9GAMM</name>
<dbReference type="InterPro" id="IPR010915">
    <property type="entry name" value="PHB_depoly_PhaZ"/>
</dbReference>
<evidence type="ECO:0000256" key="1">
    <source>
        <dbReference type="SAM" id="MobiDB-lite"/>
    </source>
</evidence>
<evidence type="ECO:0000259" key="2">
    <source>
        <dbReference type="Pfam" id="PF06850"/>
    </source>
</evidence>
<dbReference type="PANTHER" id="PTHR36837:SF4">
    <property type="entry name" value="BLR0908 PROTEIN"/>
    <property type="match status" value="1"/>
</dbReference>
<gene>
    <name evidence="3" type="primary">phaZ</name>
    <name evidence="3" type="ORF">WG929_11725</name>
</gene>
<sequence length="479" mass="53831">MLYNMNAQMMDAMRPIHILSRMTRQFLYQPVNPLNYGWTFRTMRAWLETVERLTDCYETPAWGLDTTEIGGREVAIEYDVIVDRPYCNLLHFRREKAPENQPKVMMIAPLSGHYATLLRGTVREFLPDHEVYITDWKNARDVPMADGAFHFDDYVDYLIEFCRALGPDVHVIAVCQPCVPALVAASLMSKDNDPCLPASMTLMGGPIDVRINPTEVNDYASGKDLEWFEDNVICRVPRGFTGRGQLVYPGFIQLSGFMSMNMDSHVSKHFKFFADLVKGDGESAEGHRLFYNEYLSVMDMPAHYYLDTIRRVFLDQALPKGEMDYRGSRIDLADITDMAMMTVEGELDDITGRGQTSCALDLCSEIAEDRKQHLEAEGVGHYGIFNGRRFREMIAPKVKAFIAEQPKRASEHKDLAVVEAVEPVVEEATPQPAPVAAISKSSPSASAPEPASAISPPPARKPRAPRKPAPSKPKTETPE</sequence>
<protein>
    <submittedName>
        <fullName evidence="3">Polyhydroxyalkanoate depolymerase</fullName>
    </submittedName>
</protein>
<feature type="domain" description="PHB de-polymerase C-terminal" evidence="2">
    <location>
        <begin position="204"/>
        <end position="404"/>
    </location>
</feature>
<dbReference type="SUPFAM" id="SSF53474">
    <property type="entry name" value="alpha/beta-Hydrolases"/>
    <property type="match status" value="1"/>
</dbReference>
<dbReference type="PANTHER" id="PTHR36837">
    <property type="entry name" value="POLY(3-HYDROXYALKANOATE) POLYMERASE SUBUNIT PHAC"/>
    <property type="match status" value="1"/>
</dbReference>
<proteinExistence type="predicted"/>
<dbReference type="EMBL" id="JBBKTX010000013">
    <property type="protein sequence ID" value="MFK4753081.1"/>
    <property type="molecule type" value="Genomic_DNA"/>
</dbReference>
<evidence type="ECO:0000313" key="3">
    <source>
        <dbReference type="EMBL" id="MFK4753081.1"/>
    </source>
</evidence>
<dbReference type="RefSeq" id="WP_416206163.1">
    <property type="nucleotide sequence ID" value="NZ_JBBKTX010000013.1"/>
</dbReference>